<proteinExistence type="predicted"/>
<dbReference type="STRING" id="208439.AJAP_04765"/>
<dbReference type="AlphaFoldDB" id="A0A075UUK2"/>
<dbReference type="HOGENOM" id="CLU_1155667_0_0_11"/>
<gene>
    <name evidence="1" type="ORF">AJAP_04765</name>
</gene>
<organism evidence="1 2">
    <name type="scientific">Amycolatopsis japonica</name>
    <dbReference type="NCBI Taxonomy" id="208439"/>
    <lineage>
        <taxon>Bacteria</taxon>
        <taxon>Bacillati</taxon>
        <taxon>Actinomycetota</taxon>
        <taxon>Actinomycetes</taxon>
        <taxon>Pseudonocardiales</taxon>
        <taxon>Pseudonocardiaceae</taxon>
        <taxon>Amycolatopsis</taxon>
        <taxon>Amycolatopsis japonica group</taxon>
    </lineage>
</organism>
<dbReference type="EMBL" id="CP008953">
    <property type="protein sequence ID" value="AIG73875.1"/>
    <property type="molecule type" value="Genomic_DNA"/>
</dbReference>
<name>A0A075UUK2_9PSEU</name>
<protein>
    <recommendedName>
        <fullName evidence="3">Prevent-host-death protein</fullName>
    </recommendedName>
</protein>
<dbReference type="KEGG" id="aja:AJAP_04765"/>
<evidence type="ECO:0000313" key="1">
    <source>
        <dbReference type="EMBL" id="AIG73875.1"/>
    </source>
</evidence>
<accession>A0A075UUK2</accession>
<evidence type="ECO:0008006" key="3">
    <source>
        <dbReference type="Google" id="ProtNLM"/>
    </source>
</evidence>
<reference evidence="1 2" key="1">
    <citation type="journal article" date="2014" name="J. Biotechnol.">
        <title>Complete genome sequence of the actinobacterium Amycolatopsis japonica MG417-CF17(T) (=DSM 44213T) producing (S,S)-N,N'-ethylenediaminedisuccinic acid.</title>
        <authorList>
            <person name="Stegmann E."/>
            <person name="Albersmeier A."/>
            <person name="Spohn M."/>
            <person name="Gert H."/>
            <person name="Weber T."/>
            <person name="Wohlleben W."/>
            <person name="Kalinowski J."/>
            <person name="Ruckert C."/>
        </authorList>
    </citation>
    <scope>NUCLEOTIDE SEQUENCE [LARGE SCALE GENOMIC DNA]</scope>
    <source>
        <strain evidence="2">MG417-CF17 (DSM 44213)</strain>
    </source>
</reference>
<evidence type="ECO:0000313" key="2">
    <source>
        <dbReference type="Proteomes" id="UP000028492"/>
    </source>
</evidence>
<dbReference type="Proteomes" id="UP000028492">
    <property type="component" value="Chromosome"/>
</dbReference>
<keyword evidence="2" id="KW-1185">Reference proteome</keyword>
<sequence length="250" mass="26811">MSGDPAAVVLAGRSMTQIVSAIPVVAEQTGRAVVLVGGLAVMCRLTTPYRVTTDLDTVDRRAVNEDSQLQLLVAAGAKPSGPAGALVRTPWGEVQVDVLEVTDADIDDLPDDPTDRLHVQSHAWAASTASALLLSAEGIPPLTVRVAEPGPIIAMKLQSIMNRGAAKEGTDLLDVVRITLDRTCGPVSRDQLESAEAQLRADALLHARQWFDRFEAQSLRKIRALPEGRDVEIDDLRLVSDLFAGALDRR</sequence>
<dbReference type="eggNOG" id="ENOG502ZAAU">
    <property type="taxonomic scope" value="Bacteria"/>
</dbReference>